<evidence type="ECO:0000313" key="1">
    <source>
        <dbReference type="EMBL" id="MFC5541448.1"/>
    </source>
</evidence>
<accession>A0ABW0RC96</accession>
<dbReference type="RefSeq" id="WP_342469325.1">
    <property type="nucleotide sequence ID" value="NZ_JBHSNQ010000053.1"/>
</dbReference>
<keyword evidence="2" id="KW-1185">Reference proteome</keyword>
<organism evidence="1 2">
    <name type="scientific">Ureibacillus suwonensis</name>
    <dbReference type="NCBI Taxonomy" id="313007"/>
    <lineage>
        <taxon>Bacteria</taxon>
        <taxon>Bacillati</taxon>
        <taxon>Bacillota</taxon>
        <taxon>Bacilli</taxon>
        <taxon>Bacillales</taxon>
        <taxon>Caryophanaceae</taxon>
        <taxon>Ureibacillus</taxon>
    </lineage>
</organism>
<proteinExistence type="predicted"/>
<reference evidence="2" key="1">
    <citation type="journal article" date="2019" name="Int. J. Syst. Evol. Microbiol.">
        <title>The Global Catalogue of Microorganisms (GCM) 10K type strain sequencing project: providing services to taxonomists for standard genome sequencing and annotation.</title>
        <authorList>
            <consortium name="The Broad Institute Genomics Platform"/>
            <consortium name="The Broad Institute Genome Sequencing Center for Infectious Disease"/>
            <person name="Wu L."/>
            <person name="Ma J."/>
        </authorList>
    </citation>
    <scope>NUCLEOTIDE SEQUENCE [LARGE SCALE GENOMIC DNA]</scope>
    <source>
        <strain evidence="2">CCUG 56331</strain>
    </source>
</reference>
<protein>
    <submittedName>
        <fullName evidence="1">Uncharacterized protein</fullName>
    </submittedName>
</protein>
<evidence type="ECO:0000313" key="2">
    <source>
        <dbReference type="Proteomes" id="UP001595978"/>
    </source>
</evidence>
<name>A0ABW0RC96_9BACL</name>
<gene>
    <name evidence="1" type="ORF">ACFPOH_06595</name>
</gene>
<dbReference type="EMBL" id="JBHSNQ010000053">
    <property type="protein sequence ID" value="MFC5541448.1"/>
    <property type="molecule type" value="Genomic_DNA"/>
</dbReference>
<sequence length="129" mass="14753">MDIKKLILCINGAVDALEYATARKYIEQNLDIVDENRHLLNSNAREILQFVKDNLGSSEQPLTKKEMNIITVINTYAKKLDVRGLKLYLKEKEKEQLLQRKNVLNILNADAKILLTSLGFIKGKEIVNN</sequence>
<dbReference type="Proteomes" id="UP001595978">
    <property type="component" value="Unassembled WGS sequence"/>
</dbReference>
<comment type="caution">
    <text evidence="1">The sequence shown here is derived from an EMBL/GenBank/DDBJ whole genome shotgun (WGS) entry which is preliminary data.</text>
</comment>